<keyword evidence="2" id="KW-1185">Reference proteome</keyword>
<evidence type="ECO:0000313" key="2">
    <source>
        <dbReference type="Proteomes" id="UP001257627"/>
    </source>
</evidence>
<dbReference type="RefSeq" id="WP_316735030.1">
    <property type="nucleotide sequence ID" value="NZ_JARAKF010000001.1"/>
</dbReference>
<reference evidence="1 2" key="1">
    <citation type="submission" date="2023-02" db="EMBL/GenBank/DDBJ databases">
        <authorList>
            <person name="Maleckis M."/>
        </authorList>
    </citation>
    <scope>NUCLEOTIDE SEQUENCE [LARGE SCALE GENOMIC DNA]</scope>
    <source>
        <strain evidence="1 2">P8-A2</strain>
    </source>
</reference>
<gene>
    <name evidence="1" type="ORF">PU648_38850</name>
</gene>
<accession>A0ABU3UWA3</accession>
<dbReference type="EMBL" id="JARAKF010000001">
    <property type="protein sequence ID" value="MDU8998216.1"/>
    <property type="molecule type" value="Genomic_DNA"/>
</dbReference>
<organism evidence="1 2">
    <name type="scientific">Streptomyces mirabilis</name>
    <dbReference type="NCBI Taxonomy" id="68239"/>
    <lineage>
        <taxon>Bacteria</taxon>
        <taxon>Bacillati</taxon>
        <taxon>Actinomycetota</taxon>
        <taxon>Actinomycetes</taxon>
        <taxon>Kitasatosporales</taxon>
        <taxon>Streptomycetaceae</taxon>
        <taxon>Streptomyces</taxon>
    </lineage>
</organism>
<sequence length="75" mass="8005">MTEPKTREDYFAAASHHLAKAVHLAGYAEDLAHTPNNRHKSSDYAAAGALHADIARSAAAIAQALPEDTIEIPEI</sequence>
<name>A0ABU3UWA3_9ACTN</name>
<dbReference type="Proteomes" id="UP001257627">
    <property type="component" value="Unassembled WGS sequence"/>
</dbReference>
<protein>
    <submittedName>
        <fullName evidence="1">Uncharacterized protein</fullName>
    </submittedName>
</protein>
<proteinExistence type="predicted"/>
<comment type="caution">
    <text evidence="1">The sequence shown here is derived from an EMBL/GenBank/DDBJ whole genome shotgun (WGS) entry which is preliminary data.</text>
</comment>
<evidence type="ECO:0000313" key="1">
    <source>
        <dbReference type="EMBL" id="MDU8998216.1"/>
    </source>
</evidence>